<evidence type="ECO:0000313" key="3">
    <source>
        <dbReference type="Proteomes" id="UP000215335"/>
    </source>
</evidence>
<reference evidence="2 3" key="1">
    <citation type="journal article" date="2017" name="Curr. Biol.">
        <title>The Evolution of Venom by Co-option of Single-Copy Genes.</title>
        <authorList>
            <person name="Martinson E.O."/>
            <person name="Mrinalini"/>
            <person name="Kelkar Y.D."/>
            <person name="Chang C.H."/>
            <person name="Werren J.H."/>
        </authorList>
    </citation>
    <scope>NUCLEOTIDE SEQUENCE [LARGE SCALE GENOMIC DNA]</scope>
    <source>
        <strain evidence="2 3">Alberta</strain>
        <tissue evidence="2">Whole body</tissue>
    </source>
</reference>
<keyword evidence="3" id="KW-1185">Reference proteome</keyword>
<keyword evidence="1" id="KW-0472">Membrane</keyword>
<keyword evidence="1" id="KW-0812">Transmembrane</keyword>
<sequence length="162" mass="18516">MAGGFGQRRVGMPMEEPGSSIPYVKIQKFLMNCCGIWPYNSRFVNCLIYSFFVVFSFTTIAPLSLGLIEEANNDIVTYFETLVAVVAIFGSMGTVLMSVHRKDHVVRTENFQQPVFETQQSFAYFLWLMAISVQIVERIKVHDSVFNNIIVGHYNGNFYWLS</sequence>
<evidence type="ECO:0000313" key="2">
    <source>
        <dbReference type="EMBL" id="OXU21156.1"/>
    </source>
</evidence>
<name>A0A232ES91_9HYME</name>
<dbReference type="Proteomes" id="UP000215335">
    <property type="component" value="Unassembled WGS sequence"/>
</dbReference>
<accession>A0A232ES91</accession>
<feature type="transmembrane region" description="Helical" evidence="1">
    <location>
        <begin position="75"/>
        <end position="99"/>
    </location>
</feature>
<keyword evidence="1" id="KW-1133">Transmembrane helix</keyword>
<evidence type="ECO:0000256" key="1">
    <source>
        <dbReference type="SAM" id="Phobius"/>
    </source>
</evidence>
<comment type="caution">
    <text evidence="2">The sequence shown here is derived from an EMBL/GenBank/DDBJ whole genome shotgun (WGS) entry which is preliminary data.</text>
</comment>
<proteinExistence type="predicted"/>
<gene>
    <name evidence="2" type="ORF">TSAR_010020</name>
</gene>
<feature type="transmembrane region" description="Helical" evidence="1">
    <location>
        <begin position="47"/>
        <end position="68"/>
    </location>
</feature>
<dbReference type="EMBL" id="NNAY01002513">
    <property type="protein sequence ID" value="OXU21156.1"/>
    <property type="molecule type" value="Genomic_DNA"/>
</dbReference>
<organism evidence="2 3">
    <name type="scientific">Trichomalopsis sarcophagae</name>
    <dbReference type="NCBI Taxonomy" id="543379"/>
    <lineage>
        <taxon>Eukaryota</taxon>
        <taxon>Metazoa</taxon>
        <taxon>Ecdysozoa</taxon>
        <taxon>Arthropoda</taxon>
        <taxon>Hexapoda</taxon>
        <taxon>Insecta</taxon>
        <taxon>Pterygota</taxon>
        <taxon>Neoptera</taxon>
        <taxon>Endopterygota</taxon>
        <taxon>Hymenoptera</taxon>
        <taxon>Apocrita</taxon>
        <taxon>Proctotrupomorpha</taxon>
        <taxon>Chalcidoidea</taxon>
        <taxon>Pteromalidae</taxon>
        <taxon>Pteromalinae</taxon>
        <taxon>Trichomalopsis</taxon>
    </lineage>
</organism>
<dbReference type="AlphaFoldDB" id="A0A232ES91"/>
<protein>
    <submittedName>
        <fullName evidence="2">Uncharacterized protein</fullName>
    </submittedName>
</protein>